<dbReference type="PANTHER" id="PTHR45913">
    <property type="entry name" value="EPM2A-INTERACTING PROTEIN 1"/>
    <property type="match status" value="1"/>
</dbReference>
<dbReference type="OrthoDB" id="1101576at2759"/>
<sequence length="749" mass="85578">MTNLNVTGITTFIPLSNNTMSRRIDEMAYDVEIKLSDILNISNFLIQLDESTVTSVRYVNINEKIAEELLFAKSLNTDTKGLTMFKVVHNFFIEKSFPMTNCIACATDGAPAMIGRQRGFIAHLKNAVPGILTVHCVINRQYLVSKNLTFPSTYLVEKGFSAVQQFLTKSRNELEICERGDLRLMLTSIEPYIISLAGNHLPQGIPAELLNYTFDERLVVSGIVYLGLPSLILKLDFCLNAPITENKLKYFDKRIKSPEKNSELFHSCEKICDGNKQINSYKSNEKVQRKINKLKEQKQKQKNIIRNVELYRPTHPLDALFVKIPLDDTSTGDKKLNESVKSKGMDKINNYNKPEKSVKLDLIQSSSIPKIIVTNGKSDDDGDVTNSKTAVKAEDNTNVSETSFNKREKQRASNRFDDFTRFLSFTSYLTDFSSIDLSDLHYLNDPQRNSFKSSVSFKYEYDAVEEESDVEEAIEDEDFSFLIDYDQVKIEDCENFITNLNSREFEDLFESRLDIDVHNDQSMDKLNINEKSSQMIEKSSMAKIMDNQSKTEGKIIRMFNREINAFPNYRLHTLCVKKKKRTSAISQVNENGKSNICDTLSVDDNIPERLSKAEELDIKHEETDEIQIKPHIYDEILATVRKLPSQNQLILFLKFLAILGDPIASLPEVTELEVISHWFKTHLNPNKLPLTPEIKCRFGQNTFNTELLNTLDKSCKGFQRPETPGDMPISSNPCDEEKHDDSVLCGHRI</sequence>
<reference evidence="2 3" key="1">
    <citation type="submission" date="2019-08" db="EMBL/GenBank/DDBJ databases">
        <authorList>
            <person name="Alioto T."/>
            <person name="Alioto T."/>
            <person name="Gomez Garrido J."/>
        </authorList>
    </citation>
    <scope>NUCLEOTIDE SEQUENCE [LARGE SCALE GENOMIC DNA]</scope>
</reference>
<evidence type="ECO:0000256" key="1">
    <source>
        <dbReference type="SAM" id="Coils"/>
    </source>
</evidence>
<keyword evidence="3" id="KW-1185">Reference proteome</keyword>
<dbReference type="AlphaFoldDB" id="A0A5E4N6Z9"/>
<gene>
    <name evidence="2" type="ORF">CINCED_3A016764</name>
</gene>
<evidence type="ECO:0000313" key="3">
    <source>
        <dbReference type="Proteomes" id="UP000325440"/>
    </source>
</evidence>
<dbReference type="PANTHER" id="PTHR45913:SF22">
    <property type="entry name" value="SCAN BOX DOMAIN-CONTAINING PROTEIN"/>
    <property type="match status" value="1"/>
</dbReference>
<accession>A0A5E4N6Z9</accession>
<protein>
    <submittedName>
        <fullName evidence="2">Uncharacterized protein</fullName>
    </submittedName>
</protein>
<proteinExistence type="predicted"/>
<evidence type="ECO:0000313" key="2">
    <source>
        <dbReference type="EMBL" id="VVC40502.1"/>
    </source>
</evidence>
<dbReference type="EMBL" id="CABPRJ010001904">
    <property type="protein sequence ID" value="VVC40502.1"/>
    <property type="molecule type" value="Genomic_DNA"/>
</dbReference>
<keyword evidence="1" id="KW-0175">Coiled coil</keyword>
<dbReference type="Proteomes" id="UP000325440">
    <property type="component" value="Unassembled WGS sequence"/>
</dbReference>
<feature type="coiled-coil region" evidence="1">
    <location>
        <begin position="284"/>
        <end position="311"/>
    </location>
</feature>
<name>A0A5E4N6Z9_9HEMI</name>
<organism evidence="2 3">
    <name type="scientific">Cinara cedri</name>
    <dbReference type="NCBI Taxonomy" id="506608"/>
    <lineage>
        <taxon>Eukaryota</taxon>
        <taxon>Metazoa</taxon>
        <taxon>Ecdysozoa</taxon>
        <taxon>Arthropoda</taxon>
        <taxon>Hexapoda</taxon>
        <taxon>Insecta</taxon>
        <taxon>Pterygota</taxon>
        <taxon>Neoptera</taxon>
        <taxon>Paraneoptera</taxon>
        <taxon>Hemiptera</taxon>
        <taxon>Sternorrhyncha</taxon>
        <taxon>Aphidomorpha</taxon>
        <taxon>Aphidoidea</taxon>
        <taxon>Aphididae</taxon>
        <taxon>Lachninae</taxon>
        <taxon>Cinara</taxon>
    </lineage>
</organism>